<comment type="caution">
    <text evidence="1">The sequence shown here is derived from an EMBL/GenBank/DDBJ whole genome shotgun (WGS) entry which is preliminary data.</text>
</comment>
<proteinExistence type="predicted"/>
<name>A0A4Y2DU92_ARAVE</name>
<reference evidence="1 2" key="1">
    <citation type="journal article" date="2019" name="Sci. Rep.">
        <title>Orb-weaving spider Araneus ventricosus genome elucidates the spidroin gene catalogue.</title>
        <authorList>
            <person name="Kono N."/>
            <person name="Nakamura H."/>
            <person name="Ohtoshi R."/>
            <person name="Moran D.A.P."/>
            <person name="Shinohara A."/>
            <person name="Yoshida Y."/>
            <person name="Fujiwara M."/>
            <person name="Mori M."/>
            <person name="Tomita M."/>
            <person name="Arakawa K."/>
        </authorList>
    </citation>
    <scope>NUCLEOTIDE SEQUENCE [LARGE SCALE GENOMIC DNA]</scope>
</reference>
<dbReference type="Proteomes" id="UP000499080">
    <property type="component" value="Unassembled WGS sequence"/>
</dbReference>
<dbReference type="EMBL" id="BGPR01000428">
    <property type="protein sequence ID" value="GBM19649.1"/>
    <property type="molecule type" value="Genomic_DNA"/>
</dbReference>
<accession>A0A4Y2DU92</accession>
<evidence type="ECO:0000313" key="1">
    <source>
        <dbReference type="EMBL" id="GBM19649.1"/>
    </source>
</evidence>
<evidence type="ECO:0000313" key="2">
    <source>
        <dbReference type="Proteomes" id="UP000499080"/>
    </source>
</evidence>
<sequence length="107" mass="12005">MFLCGHRTCIKDIQRCIILQHGCSSHKYPTPTKVTDFSYVGGMVEGTTLSLDVDLLRITLCTEFQLIGEEDLAPNLYPRMVYLAPHKTGYLLQCVEATGSRVYSPFS</sequence>
<gene>
    <name evidence="1" type="ORF">AVEN_199827_1</name>
</gene>
<keyword evidence="2" id="KW-1185">Reference proteome</keyword>
<protein>
    <submittedName>
        <fullName evidence="1">Uncharacterized protein</fullName>
    </submittedName>
</protein>
<dbReference type="AlphaFoldDB" id="A0A4Y2DU92"/>
<organism evidence="1 2">
    <name type="scientific">Araneus ventricosus</name>
    <name type="common">Orbweaver spider</name>
    <name type="synonym">Epeira ventricosa</name>
    <dbReference type="NCBI Taxonomy" id="182803"/>
    <lineage>
        <taxon>Eukaryota</taxon>
        <taxon>Metazoa</taxon>
        <taxon>Ecdysozoa</taxon>
        <taxon>Arthropoda</taxon>
        <taxon>Chelicerata</taxon>
        <taxon>Arachnida</taxon>
        <taxon>Araneae</taxon>
        <taxon>Araneomorphae</taxon>
        <taxon>Entelegynae</taxon>
        <taxon>Araneoidea</taxon>
        <taxon>Araneidae</taxon>
        <taxon>Araneus</taxon>
    </lineage>
</organism>